<dbReference type="InterPro" id="IPR043504">
    <property type="entry name" value="Peptidase_S1_PA_chymotrypsin"/>
</dbReference>
<dbReference type="Pfam" id="PF00089">
    <property type="entry name" value="Trypsin"/>
    <property type="match status" value="1"/>
</dbReference>
<dbReference type="PANTHER" id="PTHR15462">
    <property type="entry name" value="SERINE PROTEASE"/>
    <property type="match status" value="1"/>
</dbReference>
<dbReference type="RefSeq" id="WP_074171297.1">
    <property type="nucleotide sequence ID" value="NZ_FCOI02000003.1"/>
</dbReference>
<dbReference type="GO" id="GO:0004252">
    <property type="term" value="F:serine-type endopeptidase activity"/>
    <property type="evidence" value="ECO:0007669"/>
    <property type="project" value="InterPro"/>
</dbReference>
<dbReference type="SUPFAM" id="SSF50494">
    <property type="entry name" value="Trypsin-like serine proteases"/>
    <property type="match status" value="1"/>
</dbReference>
<dbReference type="InterPro" id="IPR050966">
    <property type="entry name" value="Glutamyl_endopeptidase"/>
</dbReference>
<dbReference type="PRINTS" id="PR00722">
    <property type="entry name" value="CHYMOTRYPSIN"/>
</dbReference>
<dbReference type="InterPro" id="IPR001314">
    <property type="entry name" value="Peptidase_S1A"/>
</dbReference>
<dbReference type="GO" id="GO:0006508">
    <property type="term" value="P:proteolysis"/>
    <property type="evidence" value="ECO:0007669"/>
    <property type="project" value="InterPro"/>
</dbReference>
<evidence type="ECO:0000256" key="1">
    <source>
        <dbReference type="ARBA" id="ARBA00022729"/>
    </source>
</evidence>
<accession>A0A157ZY04</accession>
<dbReference type="STRING" id="1777137.AWB76_01459"/>
<dbReference type="EC" id="3.4.21.19" evidence="4"/>
<dbReference type="AlphaFoldDB" id="A0A157ZY04"/>
<keyword evidence="4" id="KW-0378">Hydrolase</keyword>
<name>A0A157ZY04_9BURK</name>
<feature type="signal peptide" evidence="2">
    <location>
        <begin position="1"/>
        <end position="28"/>
    </location>
</feature>
<dbReference type="InterPro" id="IPR018114">
    <property type="entry name" value="TRYPSIN_HIS"/>
</dbReference>
<feature type="domain" description="Peptidase S1" evidence="3">
    <location>
        <begin position="113"/>
        <end position="380"/>
    </location>
</feature>
<dbReference type="Gene3D" id="2.40.10.10">
    <property type="entry name" value="Trypsin-like serine proteases"/>
    <property type="match status" value="2"/>
</dbReference>
<keyword evidence="1 2" id="KW-0732">Signal</keyword>
<dbReference type="Proteomes" id="UP000054624">
    <property type="component" value="Unassembled WGS sequence"/>
</dbReference>
<protein>
    <submittedName>
        <fullName evidence="4">Glutamyl endopeptidase</fullName>
        <ecNumber evidence="4">3.4.21.19</ecNumber>
    </submittedName>
</protein>
<proteinExistence type="predicted"/>
<evidence type="ECO:0000313" key="4">
    <source>
        <dbReference type="EMBL" id="SAK50380.1"/>
    </source>
</evidence>
<organism evidence="4 5">
    <name type="scientific">Caballeronia temeraria</name>
    <dbReference type="NCBI Taxonomy" id="1777137"/>
    <lineage>
        <taxon>Bacteria</taxon>
        <taxon>Pseudomonadati</taxon>
        <taxon>Pseudomonadota</taxon>
        <taxon>Betaproteobacteria</taxon>
        <taxon>Burkholderiales</taxon>
        <taxon>Burkholderiaceae</taxon>
        <taxon>Caballeronia</taxon>
    </lineage>
</organism>
<dbReference type="PANTHER" id="PTHR15462:SF19">
    <property type="entry name" value="PEPTIDASE S1 DOMAIN-CONTAINING PROTEIN"/>
    <property type="match status" value="1"/>
</dbReference>
<gene>
    <name evidence="4" type="primary">blaSE_1</name>
    <name evidence="4" type="ORF">AWB76_01459</name>
</gene>
<reference evidence="5" key="1">
    <citation type="submission" date="2016-01" db="EMBL/GenBank/DDBJ databases">
        <authorList>
            <person name="Peeters Charlotte."/>
        </authorList>
    </citation>
    <scope>NUCLEOTIDE SEQUENCE [LARGE SCALE GENOMIC DNA]</scope>
</reference>
<feature type="chain" id="PRO_5007619866" evidence="2">
    <location>
        <begin position="29"/>
        <end position="404"/>
    </location>
</feature>
<evidence type="ECO:0000313" key="5">
    <source>
        <dbReference type="Proteomes" id="UP000054624"/>
    </source>
</evidence>
<sequence length="404" mass="41783">MKRSKRVACVKATAAAALSMVSAGVAIAQDEAIVNTNPADSRSAPADLSNLKPVVNVLTPPDTSTIVPDTNPTPYTPGMKTQSGIVSNAQTRAYGDFGIPYTAGRVQDGNQSALGTTSANYLSTTYPYRAIGKLTFSAGYCTASLIRRSVIVTAAHCIQSFGSGNSLYSGWQFRPGHYGASGATAAQIAPYGTWTWAALVRPSTWANGTDTGSGAARNNDIAVLAIAKNASNQFIGDLTGYLNYGWNNYSFISSPKTGNLQTAAVTTFGYPALLDSGAIMQRTDGPTYTTTVSGASQLWQGSNLTGGASGGPWIVNFRARDAVLAGGAVVGNSPNLAIVGVTSWGSADPNAPKDNYASQFRQNTQYPNATYGNYGSGNIASLLNTLCTTAAPGGGTYASQGYCN</sequence>
<dbReference type="InterPro" id="IPR009003">
    <property type="entry name" value="Peptidase_S1_PA"/>
</dbReference>
<dbReference type="EMBL" id="FCOI02000003">
    <property type="protein sequence ID" value="SAK50380.1"/>
    <property type="molecule type" value="Genomic_DNA"/>
</dbReference>
<evidence type="ECO:0000256" key="2">
    <source>
        <dbReference type="SAM" id="SignalP"/>
    </source>
</evidence>
<dbReference type="InterPro" id="IPR001254">
    <property type="entry name" value="Trypsin_dom"/>
</dbReference>
<dbReference type="PROSITE" id="PS50240">
    <property type="entry name" value="TRYPSIN_DOM"/>
    <property type="match status" value="1"/>
</dbReference>
<keyword evidence="5" id="KW-1185">Reference proteome</keyword>
<dbReference type="PROSITE" id="PS00134">
    <property type="entry name" value="TRYPSIN_HIS"/>
    <property type="match status" value="1"/>
</dbReference>
<evidence type="ECO:0000259" key="3">
    <source>
        <dbReference type="PROSITE" id="PS50240"/>
    </source>
</evidence>